<evidence type="ECO:0008006" key="3">
    <source>
        <dbReference type="Google" id="ProtNLM"/>
    </source>
</evidence>
<dbReference type="RefSeq" id="WP_118200118.1">
    <property type="nucleotide sequence ID" value="NZ_QRIE01000011.1"/>
</dbReference>
<gene>
    <name evidence="1" type="ORF">DW250_01550</name>
</gene>
<name>A0A3R6GLD8_9BACT</name>
<sequence>MKKNIFTLIGTIAVLFTGCENNTAEDLMSNSTSKSNDIIQLEIQSATDYNIYKTWNNSNSKLPQTRASITPYTLTGYTSYTTSKAKKVAITKELANKLGIYQQVYLMDFYTVNYSKTIDGLGTNFFFSPAESPNCGLNPTNSSERGYSSNQSGNNITFVTKIYHIISDLSGITYDLWYPCKPEEVVWCYNLINL</sequence>
<dbReference type="EMBL" id="QRIN01000004">
    <property type="protein sequence ID" value="RHG68892.1"/>
    <property type="molecule type" value="Genomic_DNA"/>
</dbReference>
<organism evidence="1 2">
    <name type="scientific">Segatella copri</name>
    <dbReference type="NCBI Taxonomy" id="165179"/>
    <lineage>
        <taxon>Bacteria</taxon>
        <taxon>Pseudomonadati</taxon>
        <taxon>Bacteroidota</taxon>
        <taxon>Bacteroidia</taxon>
        <taxon>Bacteroidales</taxon>
        <taxon>Prevotellaceae</taxon>
        <taxon>Segatella</taxon>
    </lineage>
</organism>
<evidence type="ECO:0000313" key="2">
    <source>
        <dbReference type="Proteomes" id="UP000286501"/>
    </source>
</evidence>
<reference evidence="1 2" key="1">
    <citation type="submission" date="2018-08" db="EMBL/GenBank/DDBJ databases">
        <title>A genome reference for cultivated species of the human gut microbiota.</title>
        <authorList>
            <person name="Zou Y."/>
            <person name="Xue W."/>
            <person name="Luo G."/>
        </authorList>
    </citation>
    <scope>NUCLEOTIDE SEQUENCE [LARGE SCALE GENOMIC DNA]</scope>
    <source>
        <strain evidence="1 2">AM22-1</strain>
    </source>
</reference>
<evidence type="ECO:0000313" key="1">
    <source>
        <dbReference type="EMBL" id="RHG68892.1"/>
    </source>
</evidence>
<accession>A0A3R6GLD8</accession>
<protein>
    <recommendedName>
        <fullName evidence="3">Lipoprotein</fullName>
    </recommendedName>
</protein>
<comment type="caution">
    <text evidence="1">The sequence shown here is derived from an EMBL/GenBank/DDBJ whole genome shotgun (WGS) entry which is preliminary data.</text>
</comment>
<dbReference type="Proteomes" id="UP000286501">
    <property type="component" value="Unassembled WGS sequence"/>
</dbReference>
<dbReference type="AlphaFoldDB" id="A0A3R6GLD8"/>
<proteinExistence type="predicted"/>
<dbReference type="PROSITE" id="PS51257">
    <property type="entry name" value="PROKAR_LIPOPROTEIN"/>
    <property type="match status" value="1"/>
</dbReference>